<dbReference type="RefSeq" id="WP_054536670.1">
    <property type="nucleotide sequence ID" value="NZ_LGKP01000035.1"/>
</dbReference>
<dbReference type="Proteomes" id="UP000050277">
    <property type="component" value="Unassembled WGS sequence"/>
</dbReference>
<sequence>MPPKTYLHTRSQRLAENAAANERMLDERIARVVATANAAESVRLAEICPSCQRVACQTHRSCMIRFRAITQHRLRQEAEAAARWTESFDFSR</sequence>
<organism evidence="1 2">
    <name type="scientific">Herpetosiphon geysericola</name>
    <dbReference type="NCBI Taxonomy" id="70996"/>
    <lineage>
        <taxon>Bacteria</taxon>
        <taxon>Bacillati</taxon>
        <taxon>Chloroflexota</taxon>
        <taxon>Chloroflexia</taxon>
        <taxon>Herpetosiphonales</taxon>
        <taxon>Herpetosiphonaceae</taxon>
        <taxon>Herpetosiphon</taxon>
    </lineage>
</organism>
<accession>A0A0P6YGJ0</accession>
<evidence type="ECO:0000313" key="2">
    <source>
        <dbReference type="Proteomes" id="UP000050277"/>
    </source>
</evidence>
<dbReference type="AlphaFoldDB" id="A0A0P6YGJ0"/>
<dbReference type="EMBL" id="LGKP01000035">
    <property type="protein sequence ID" value="KPL81383.1"/>
    <property type="molecule type" value="Genomic_DNA"/>
</dbReference>
<reference evidence="1 2" key="1">
    <citation type="submission" date="2015-07" db="EMBL/GenBank/DDBJ databases">
        <title>Whole genome sequence of Herpetosiphon geysericola DSM 7119.</title>
        <authorList>
            <person name="Hemp J."/>
            <person name="Ward L.M."/>
            <person name="Pace L.A."/>
            <person name="Fischer W.W."/>
        </authorList>
    </citation>
    <scope>NUCLEOTIDE SEQUENCE [LARGE SCALE GENOMIC DNA]</scope>
    <source>
        <strain evidence="1 2">DSM 7119</strain>
    </source>
</reference>
<evidence type="ECO:0000313" key="1">
    <source>
        <dbReference type="EMBL" id="KPL81383.1"/>
    </source>
</evidence>
<proteinExistence type="predicted"/>
<dbReference type="OrthoDB" id="9855308at2"/>
<comment type="caution">
    <text evidence="1">The sequence shown here is derived from an EMBL/GenBank/DDBJ whole genome shotgun (WGS) entry which is preliminary data.</text>
</comment>
<protein>
    <submittedName>
        <fullName evidence="1">Uncharacterized protein</fullName>
    </submittedName>
</protein>
<keyword evidence="2" id="KW-1185">Reference proteome</keyword>
<name>A0A0P6YGJ0_9CHLR</name>
<gene>
    <name evidence="1" type="ORF">SE18_22300</name>
</gene>